<proteinExistence type="predicted"/>
<organism evidence="3 4">
    <name type="scientific">Methylobacterium terricola</name>
    <dbReference type="NCBI Taxonomy" id="2583531"/>
    <lineage>
        <taxon>Bacteria</taxon>
        <taxon>Pseudomonadati</taxon>
        <taxon>Pseudomonadota</taxon>
        <taxon>Alphaproteobacteria</taxon>
        <taxon>Hyphomicrobiales</taxon>
        <taxon>Methylobacteriaceae</taxon>
        <taxon>Methylobacterium</taxon>
    </lineage>
</organism>
<evidence type="ECO:0000256" key="2">
    <source>
        <dbReference type="SAM" id="Phobius"/>
    </source>
</evidence>
<evidence type="ECO:0000313" key="3">
    <source>
        <dbReference type="EMBL" id="TNC09606.1"/>
    </source>
</evidence>
<keyword evidence="2" id="KW-1133">Transmembrane helix</keyword>
<keyword evidence="2" id="KW-0812">Transmembrane</keyword>
<dbReference type="RefSeq" id="WP_139038611.1">
    <property type="nucleotide sequence ID" value="NZ_VDDA01000016.1"/>
</dbReference>
<keyword evidence="2" id="KW-0472">Membrane</keyword>
<evidence type="ECO:0000313" key="4">
    <source>
        <dbReference type="Proteomes" id="UP000305267"/>
    </source>
</evidence>
<dbReference type="OrthoDB" id="7906780at2"/>
<feature type="coiled-coil region" evidence="1">
    <location>
        <begin position="66"/>
        <end position="93"/>
    </location>
</feature>
<keyword evidence="4" id="KW-1185">Reference proteome</keyword>
<dbReference type="Proteomes" id="UP000305267">
    <property type="component" value="Unassembled WGS sequence"/>
</dbReference>
<name>A0A5C4LA83_9HYPH</name>
<reference evidence="3 4" key="1">
    <citation type="submission" date="2019-06" db="EMBL/GenBank/DDBJ databases">
        <title>Genome of Methylobacterium sp. 17Sr1-39.</title>
        <authorList>
            <person name="Seo T."/>
        </authorList>
    </citation>
    <scope>NUCLEOTIDE SEQUENCE [LARGE SCALE GENOMIC DNA]</scope>
    <source>
        <strain evidence="3 4">17Sr1-39</strain>
    </source>
</reference>
<evidence type="ECO:0000256" key="1">
    <source>
        <dbReference type="SAM" id="Coils"/>
    </source>
</evidence>
<accession>A0A5C4LA83</accession>
<sequence length="101" mass="10361">MVSLVDGVLLAALVGTTACVLPLYLKLKRLDRAQAEYGRAVAASGHALASAGDAVRNFTGEGRAVLEALSAKIEEARATLDALEAARRDAVKQAARDAAAG</sequence>
<protein>
    <submittedName>
        <fullName evidence="3">Uncharacterized protein</fullName>
    </submittedName>
</protein>
<dbReference type="AlphaFoldDB" id="A0A5C4LA83"/>
<feature type="transmembrane region" description="Helical" evidence="2">
    <location>
        <begin position="6"/>
        <end position="25"/>
    </location>
</feature>
<gene>
    <name evidence="3" type="ORF">FF100_25680</name>
</gene>
<keyword evidence="1" id="KW-0175">Coiled coil</keyword>
<comment type="caution">
    <text evidence="3">The sequence shown here is derived from an EMBL/GenBank/DDBJ whole genome shotgun (WGS) entry which is preliminary data.</text>
</comment>
<dbReference type="EMBL" id="VDDA01000016">
    <property type="protein sequence ID" value="TNC09606.1"/>
    <property type="molecule type" value="Genomic_DNA"/>
</dbReference>